<name>A0A3A6W7N0_9FIRM</name>
<comment type="caution">
    <text evidence="1">The sequence shown here is derived from an EMBL/GenBank/DDBJ whole genome shotgun (WGS) entry which is preliminary data.</text>
</comment>
<dbReference type="EMBL" id="QXZZ01000036">
    <property type="protein sequence ID" value="RJY49997.1"/>
    <property type="molecule type" value="Genomic_DNA"/>
</dbReference>
<reference evidence="1 2" key="1">
    <citation type="submission" date="2018-09" db="EMBL/GenBank/DDBJ databases">
        <title>Genome sequence of Veillonella atypica isolated from periodontal Korean patients.</title>
        <authorList>
            <person name="Lee J.-H."/>
            <person name="Moon J.-H."/>
            <person name="Shin S.-Y."/>
        </authorList>
    </citation>
    <scope>NUCLEOTIDE SEQUENCE [LARGE SCALE GENOMIC DNA]</scope>
    <source>
        <strain evidence="1 2">KHUD_V1</strain>
    </source>
</reference>
<accession>A0A3A6W7N0</accession>
<dbReference type="Proteomes" id="UP000277803">
    <property type="component" value="Unassembled WGS sequence"/>
</dbReference>
<gene>
    <name evidence="1" type="ORF">D2965_08505</name>
</gene>
<dbReference type="RefSeq" id="WP_119982894.1">
    <property type="nucleotide sequence ID" value="NZ_QXZZ01000036.1"/>
</dbReference>
<protein>
    <submittedName>
        <fullName evidence="1">Uncharacterized protein</fullName>
    </submittedName>
</protein>
<sequence length="113" mass="13137">MDTIQITVNFTFDNLYSVLSERACDTLRVIASHHKINKFMELARELGYRELSIKEWESILDNNITTRDKAEAVSKVLTLSDFEALLLTEETELYYNLGIPLDENYEPLPYEEA</sequence>
<organism evidence="1 2">
    <name type="scientific">Veillonella atypica</name>
    <dbReference type="NCBI Taxonomy" id="39777"/>
    <lineage>
        <taxon>Bacteria</taxon>
        <taxon>Bacillati</taxon>
        <taxon>Bacillota</taxon>
        <taxon>Negativicutes</taxon>
        <taxon>Veillonellales</taxon>
        <taxon>Veillonellaceae</taxon>
        <taxon>Veillonella</taxon>
    </lineage>
</organism>
<proteinExistence type="predicted"/>
<evidence type="ECO:0000313" key="2">
    <source>
        <dbReference type="Proteomes" id="UP000277803"/>
    </source>
</evidence>
<evidence type="ECO:0000313" key="1">
    <source>
        <dbReference type="EMBL" id="RJY49997.1"/>
    </source>
</evidence>
<dbReference type="AlphaFoldDB" id="A0A3A6W7N0"/>